<proteinExistence type="predicted"/>
<dbReference type="Proteomes" id="UP001597216">
    <property type="component" value="Unassembled WGS sequence"/>
</dbReference>
<dbReference type="EMBL" id="JBHTLQ010000006">
    <property type="protein sequence ID" value="MFD1189715.1"/>
    <property type="molecule type" value="Genomic_DNA"/>
</dbReference>
<gene>
    <name evidence="1" type="ORF">ACFQ27_03915</name>
</gene>
<name>A0ABW3SZC1_9CAUL</name>
<organism evidence="1 2">
    <name type="scientific">Phenylobacterium conjunctum</name>
    <dbReference type="NCBI Taxonomy" id="1298959"/>
    <lineage>
        <taxon>Bacteria</taxon>
        <taxon>Pseudomonadati</taxon>
        <taxon>Pseudomonadota</taxon>
        <taxon>Alphaproteobacteria</taxon>
        <taxon>Caulobacterales</taxon>
        <taxon>Caulobacteraceae</taxon>
        <taxon>Phenylobacterium</taxon>
    </lineage>
</organism>
<comment type="caution">
    <text evidence="1">The sequence shown here is derived from an EMBL/GenBank/DDBJ whole genome shotgun (WGS) entry which is preliminary data.</text>
</comment>
<reference evidence="2" key="1">
    <citation type="journal article" date="2019" name="Int. J. Syst. Evol. Microbiol.">
        <title>The Global Catalogue of Microorganisms (GCM) 10K type strain sequencing project: providing services to taxonomists for standard genome sequencing and annotation.</title>
        <authorList>
            <consortium name="The Broad Institute Genomics Platform"/>
            <consortium name="The Broad Institute Genome Sequencing Center for Infectious Disease"/>
            <person name="Wu L."/>
            <person name="Ma J."/>
        </authorList>
    </citation>
    <scope>NUCLEOTIDE SEQUENCE [LARGE SCALE GENOMIC DNA]</scope>
    <source>
        <strain evidence="2">CCUG 55074</strain>
    </source>
</reference>
<keyword evidence="2" id="KW-1185">Reference proteome</keyword>
<sequence length="59" mass="6671">MPPAFVNPERADVVFANRQLVEAIAQHNADVTIRRRRGADPLAPENRYRCALRELGLSQ</sequence>
<evidence type="ECO:0000313" key="1">
    <source>
        <dbReference type="EMBL" id="MFD1189715.1"/>
    </source>
</evidence>
<protein>
    <submittedName>
        <fullName evidence="1">Uncharacterized protein</fullName>
    </submittedName>
</protein>
<dbReference type="RefSeq" id="WP_377352634.1">
    <property type="nucleotide sequence ID" value="NZ_JBHTLQ010000006.1"/>
</dbReference>
<evidence type="ECO:0000313" key="2">
    <source>
        <dbReference type="Proteomes" id="UP001597216"/>
    </source>
</evidence>
<accession>A0ABW3SZC1</accession>